<evidence type="ECO:0000313" key="2">
    <source>
        <dbReference type="EMBL" id="MBA0655267.1"/>
    </source>
</evidence>
<name>A0A7J8UXP3_9ROSI</name>
<feature type="non-terminal residue" evidence="2">
    <location>
        <position position="35"/>
    </location>
</feature>
<dbReference type="EMBL" id="JABFAB010000008">
    <property type="protein sequence ID" value="MBA0655267.1"/>
    <property type="molecule type" value="Genomic_DNA"/>
</dbReference>
<keyword evidence="3" id="KW-1185">Reference proteome</keyword>
<organism evidence="2 3">
    <name type="scientific">Gossypium klotzschianum</name>
    <dbReference type="NCBI Taxonomy" id="34286"/>
    <lineage>
        <taxon>Eukaryota</taxon>
        <taxon>Viridiplantae</taxon>
        <taxon>Streptophyta</taxon>
        <taxon>Embryophyta</taxon>
        <taxon>Tracheophyta</taxon>
        <taxon>Spermatophyta</taxon>
        <taxon>Magnoliopsida</taxon>
        <taxon>eudicotyledons</taxon>
        <taxon>Gunneridae</taxon>
        <taxon>Pentapetalae</taxon>
        <taxon>rosids</taxon>
        <taxon>malvids</taxon>
        <taxon>Malvales</taxon>
        <taxon>Malvaceae</taxon>
        <taxon>Malvoideae</taxon>
        <taxon>Gossypium</taxon>
    </lineage>
</organism>
<accession>A0A7J8UXP3</accession>
<protein>
    <submittedName>
        <fullName evidence="2">Uncharacterized protein</fullName>
    </submittedName>
</protein>
<evidence type="ECO:0000313" key="3">
    <source>
        <dbReference type="Proteomes" id="UP000593573"/>
    </source>
</evidence>
<feature type="compositionally biased region" description="Polar residues" evidence="1">
    <location>
        <begin position="1"/>
        <end position="13"/>
    </location>
</feature>
<comment type="caution">
    <text evidence="2">The sequence shown here is derived from an EMBL/GenBank/DDBJ whole genome shotgun (WGS) entry which is preliminary data.</text>
</comment>
<evidence type="ECO:0000256" key="1">
    <source>
        <dbReference type="SAM" id="MobiDB-lite"/>
    </source>
</evidence>
<reference evidence="2 3" key="1">
    <citation type="journal article" date="2019" name="Genome Biol. Evol.">
        <title>Insights into the evolution of the New World diploid cottons (Gossypium, subgenus Houzingenia) based on genome sequencing.</title>
        <authorList>
            <person name="Grover C.E."/>
            <person name="Arick M.A. 2nd"/>
            <person name="Thrash A."/>
            <person name="Conover J.L."/>
            <person name="Sanders W.S."/>
            <person name="Peterson D.G."/>
            <person name="Frelichowski J.E."/>
            <person name="Scheffler J.A."/>
            <person name="Scheffler B.E."/>
            <person name="Wendel J.F."/>
        </authorList>
    </citation>
    <scope>NUCLEOTIDE SEQUENCE [LARGE SCALE GENOMIC DNA]</scope>
    <source>
        <strain evidence="2">57</strain>
        <tissue evidence="2">Leaf</tissue>
    </source>
</reference>
<sequence>MGQQCWSLQSSPPTRHKKNAPPYNVISYCCTTVLL</sequence>
<gene>
    <name evidence="2" type="ORF">Goklo_007767</name>
</gene>
<feature type="region of interest" description="Disordered" evidence="1">
    <location>
        <begin position="1"/>
        <end position="21"/>
    </location>
</feature>
<dbReference type="Proteomes" id="UP000593573">
    <property type="component" value="Unassembled WGS sequence"/>
</dbReference>
<proteinExistence type="predicted"/>
<dbReference type="AlphaFoldDB" id="A0A7J8UXP3"/>